<accession>A0A1W6ZWU8</accession>
<dbReference type="Proteomes" id="UP000194137">
    <property type="component" value="Chromosome"/>
</dbReference>
<protein>
    <submittedName>
        <fullName evidence="1">Uncharacterized protein</fullName>
    </submittedName>
</protein>
<organism evidence="1 2">
    <name type="scientific">Pseudorhodoplanes sinuspersici</name>
    <dbReference type="NCBI Taxonomy" id="1235591"/>
    <lineage>
        <taxon>Bacteria</taxon>
        <taxon>Pseudomonadati</taxon>
        <taxon>Pseudomonadota</taxon>
        <taxon>Alphaproteobacteria</taxon>
        <taxon>Hyphomicrobiales</taxon>
        <taxon>Pseudorhodoplanes</taxon>
    </lineage>
</organism>
<reference evidence="1 2" key="1">
    <citation type="submission" date="2017-05" db="EMBL/GenBank/DDBJ databases">
        <title>Full genome sequence of Pseudorhodoplanes sinuspersici.</title>
        <authorList>
            <person name="Dastgheib S.M.M."/>
            <person name="Shavandi M."/>
            <person name="Tirandaz H."/>
        </authorList>
    </citation>
    <scope>NUCLEOTIDE SEQUENCE [LARGE SCALE GENOMIC DNA]</scope>
    <source>
        <strain evidence="1 2">RIPI110</strain>
    </source>
</reference>
<evidence type="ECO:0000313" key="2">
    <source>
        <dbReference type="Proteomes" id="UP000194137"/>
    </source>
</evidence>
<dbReference type="STRING" id="1235591.CAK95_24305"/>
<evidence type="ECO:0000313" key="1">
    <source>
        <dbReference type="EMBL" id="ARQ01867.1"/>
    </source>
</evidence>
<dbReference type="KEGG" id="psin:CAK95_24305"/>
<dbReference type="EMBL" id="CP021112">
    <property type="protein sequence ID" value="ARQ01867.1"/>
    <property type="molecule type" value="Genomic_DNA"/>
</dbReference>
<dbReference type="RefSeq" id="WP_086090262.1">
    <property type="nucleotide sequence ID" value="NZ_CP021112.1"/>
</dbReference>
<gene>
    <name evidence="1" type="ORF">CAK95_24305</name>
</gene>
<proteinExistence type="predicted"/>
<name>A0A1W6ZWU8_9HYPH</name>
<sequence length="94" mass="10334">MSPEDQNYCHRLMEAADEFLSSLNPHDMKGAINWGDLGCSLVERVEMFDGSGQIETAFRVIVEEADPGSFELAAAVHNALSGAGFKNIEVQCEW</sequence>
<keyword evidence="2" id="KW-1185">Reference proteome</keyword>
<dbReference type="AlphaFoldDB" id="A0A1W6ZWU8"/>